<evidence type="ECO:0000256" key="1">
    <source>
        <dbReference type="ARBA" id="ARBA00009437"/>
    </source>
</evidence>
<dbReference type="SUPFAM" id="SSF46785">
    <property type="entry name" value="Winged helix' DNA-binding domain"/>
    <property type="match status" value="1"/>
</dbReference>
<dbReference type="InterPro" id="IPR000847">
    <property type="entry name" value="LysR_HTH_N"/>
</dbReference>
<evidence type="ECO:0000259" key="5">
    <source>
        <dbReference type="PROSITE" id="PS50931"/>
    </source>
</evidence>
<name>A0A6N6JJD0_9RHOB</name>
<dbReference type="SUPFAM" id="SSF53850">
    <property type="entry name" value="Periplasmic binding protein-like II"/>
    <property type="match status" value="1"/>
</dbReference>
<gene>
    <name evidence="6" type="primary">pcaQ</name>
    <name evidence="6" type="ORF">KIN_32490</name>
</gene>
<dbReference type="PANTHER" id="PTHR30419:SF8">
    <property type="entry name" value="NITROGEN ASSIMILATION TRANSCRIPTIONAL ACTIVATOR-RELATED"/>
    <property type="match status" value="1"/>
</dbReference>
<dbReference type="Proteomes" id="UP000436822">
    <property type="component" value="Unassembled WGS sequence"/>
</dbReference>
<comment type="caution">
    <text evidence="6">The sequence shown here is derived from an EMBL/GenBank/DDBJ whole genome shotgun (WGS) entry which is preliminary data.</text>
</comment>
<dbReference type="EMBL" id="BLJE01000004">
    <property type="protein sequence ID" value="GFE66175.1"/>
    <property type="molecule type" value="Genomic_DNA"/>
</dbReference>
<reference evidence="6 7" key="1">
    <citation type="submission" date="2019-12" db="EMBL/GenBank/DDBJ databases">
        <title>Litoreibacter badius sp. nov., a novel bacteriochlorophyll a-containing bacterium in the genus Litoreibacter.</title>
        <authorList>
            <person name="Kanamuro M."/>
            <person name="Takabe Y."/>
            <person name="Mori K."/>
            <person name="Takaichi S."/>
            <person name="Hanada S."/>
        </authorList>
    </citation>
    <scope>NUCLEOTIDE SEQUENCE [LARGE SCALE GENOMIC DNA]</scope>
    <source>
        <strain evidence="6 7">K6</strain>
    </source>
</reference>
<dbReference type="Pfam" id="PF00126">
    <property type="entry name" value="HTH_1"/>
    <property type="match status" value="1"/>
</dbReference>
<keyword evidence="2" id="KW-0805">Transcription regulation</keyword>
<feature type="domain" description="HTH lysR-type" evidence="5">
    <location>
        <begin position="7"/>
        <end position="64"/>
    </location>
</feature>
<dbReference type="PROSITE" id="PS50931">
    <property type="entry name" value="HTH_LYSR"/>
    <property type="match status" value="1"/>
</dbReference>
<dbReference type="OrthoDB" id="9814165at2"/>
<dbReference type="AlphaFoldDB" id="A0A6N6JJD0"/>
<evidence type="ECO:0000256" key="3">
    <source>
        <dbReference type="ARBA" id="ARBA00023125"/>
    </source>
</evidence>
<dbReference type="GO" id="GO:0003700">
    <property type="term" value="F:DNA-binding transcription factor activity"/>
    <property type="evidence" value="ECO:0007669"/>
    <property type="project" value="InterPro"/>
</dbReference>
<dbReference type="PRINTS" id="PR00039">
    <property type="entry name" value="HTHLYSR"/>
</dbReference>
<evidence type="ECO:0000313" key="6">
    <source>
        <dbReference type="EMBL" id="GFE66175.1"/>
    </source>
</evidence>
<protein>
    <submittedName>
        <fullName evidence="6">Pca operon transcription factor PcaQ</fullName>
    </submittedName>
</protein>
<organism evidence="6 7">
    <name type="scientific">Litoreibacter roseus</name>
    <dbReference type="NCBI Taxonomy" id="2601869"/>
    <lineage>
        <taxon>Bacteria</taxon>
        <taxon>Pseudomonadati</taxon>
        <taxon>Pseudomonadota</taxon>
        <taxon>Alphaproteobacteria</taxon>
        <taxon>Rhodobacterales</taxon>
        <taxon>Roseobacteraceae</taxon>
        <taxon>Litoreibacter</taxon>
    </lineage>
</organism>
<keyword evidence="4" id="KW-0804">Transcription</keyword>
<dbReference type="Gene3D" id="1.10.10.10">
    <property type="entry name" value="Winged helix-like DNA-binding domain superfamily/Winged helix DNA-binding domain"/>
    <property type="match status" value="1"/>
</dbReference>
<dbReference type="GO" id="GO:0005829">
    <property type="term" value="C:cytosol"/>
    <property type="evidence" value="ECO:0007669"/>
    <property type="project" value="TreeGrafter"/>
</dbReference>
<evidence type="ECO:0000256" key="4">
    <source>
        <dbReference type="ARBA" id="ARBA00023163"/>
    </source>
</evidence>
<sequence length="312" mass="33223">MNLLSSITLKQLRCFVETYHTHSVADAAEALGITQSAASRRISDLETLLDTRLFTRSGRRLMPNVTATLLLRHAEAALQKLGAGLDLIAGAGAGNRPALVIGALPTVTGTVVPRAVLRMRVAVPDLLIRIETGSGDQLLPRLRSGQLNCVVGRMAATDQMTGLRFDPLFRDRLAFVTRVTHPLADAKTSASALARYPLVMPPQNAVIRPVVDAFLAARGIGLPEDRIETTDQSVATAILRETDAIWIISRGVAEALVAEGRLTFLLIDAADTIGAIGLMQRSDEQSPEMNAFADCLYDAAVPNTAGGGDAIP</sequence>
<dbReference type="InterPro" id="IPR036390">
    <property type="entry name" value="WH_DNA-bd_sf"/>
</dbReference>
<dbReference type="Gene3D" id="3.40.190.290">
    <property type="match status" value="1"/>
</dbReference>
<dbReference type="Pfam" id="PF03466">
    <property type="entry name" value="LysR_substrate"/>
    <property type="match status" value="1"/>
</dbReference>
<keyword evidence="3" id="KW-0238">DNA-binding</keyword>
<comment type="similarity">
    <text evidence="1">Belongs to the LysR transcriptional regulatory family.</text>
</comment>
<dbReference type="InterPro" id="IPR036388">
    <property type="entry name" value="WH-like_DNA-bd_sf"/>
</dbReference>
<keyword evidence="7" id="KW-1185">Reference proteome</keyword>
<evidence type="ECO:0000313" key="7">
    <source>
        <dbReference type="Proteomes" id="UP000436822"/>
    </source>
</evidence>
<dbReference type="PANTHER" id="PTHR30419">
    <property type="entry name" value="HTH-TYPE TRANSCRIPTIONAL REGULATOR YBHD"/>
    <property type="match status" value="1"/>
</dbReference>
<proteinExistence type="inferred from homology"/>
<dbReference type="RefSeq" id="WP_159808998.1">
    <property type="nucleotide sequence ID" value="NZ_BLJE01000004.1"/>
</dbReference>
<dbReference type="GO" id="GO:0003677">
    <property type="term" value="F:DNA binding"/>
    <property type="evidence" value="ECO:0007669"/>
    <property type="project" value="UniProtKB-KW"/>
</dbReference>
<dbReference type="InterPro" id="IPR005119">
    <property type="entry name" value="LysR_subst-bd"/>
</dbReference>
<evidence type="ECO:0000256" key="2">
    <source>
        <dbReference type="ARBA" id="ARBA00023015"/>
    </source>
</evidence>
<dbReference type="InterPro" id="IPR050950">
    <property type="entry name" value="HTH-type_LysR_regulators"/>
</dbReference>
<accession>A0A6N6JJD0</accession>